<evidence type="ECO:0000313" key="1">
    <source>
        <dbReference type="EMBL" id="KAI0051893.1"/>
    </source>
</evidence>
<sequence length="174" mass="19090">MSAIFNVTSNTFDSVYYNCHFHGKFHALSRGLRSSARKFESQLSSEFKSNCQVQLTGPSTATAGTPGCRPLPLAAAGALFVAAHDGVFEWSSSCSPSSHFQVHARYIFRDNSHHSLYLRLDKVERSPLAAGTVECPSGKASRPAPDPRASGLPLKRQVQYLIYFRLQTRATPPT</sequence>
<evidence type="ECO:0000313" key="2">
    <source>
        <dbReference type="Proteomes" id="UP000814033"/>
    </source>
</evidence>
<accession>A0ACB8S7W6</accession>
<protein>
    <submittedName>
        <fullName evidence="1">Uncharacterized protein</fullName>
    </submittedName>
</protein>
<dbReference type="Proteomes" id="UP000814033">
    <property type="component" value="Unassembled WGS sequence"/>
</dbReference>
<reference evidence="1" key="2">
    <citation type="journal article" date="2022" name="New Phytol.">
        <title>Evolutionary transition to the ectomycorrhizal habit in the genomes of a hyperdiverse lineage of mushroom-forming fungi.</title>
        <authorList>
            <person name="Looney B."/>
            <person name="Miyauchi S."/>
            <person name="Morin E."/>
            <person name="Drula E."/>
            <person name="Courty P.E."/>
            <person name="Kohler A."/>
            <person name="Kuo A."/>
            <person name="LaButti K."/>
            <person name="Pangilinan J."/>
            <person name="Lipzen A."/>
            <person name="Riley R."/>
            <person name="Andreopoulos W."/>
            <person name="He G."/>
            <person name="Johnson J."/>
            <person name="Nolan M."/>
            <person name="Tritt A."/>
            <person name="Barry K.W."/>
            <person name="Grigoriev I.V."/>
            <person name="Nagy L.G."/>
            <person name="Hibbett D."/>
            <person name="Henrissat B."/>
            <person name="Matheny P.B."/>
            <person name="Labbe J."/>
            <person name="Martin F.M."/>
        </authorList>
    </citation>
    <scope>NUCLEOTIDE SEQUENCE</scope>
    <source>
        <strain evidence="1">FP105234-sp</strain>
    </source>
</reference>
<dbReference type="EMBL" id="MU275849">
    <property type="protein sequence ID" value="KAI0051893.1"/>
    <property type="molecule type" value="Genomic_DNA"/>
</dbReference>
<proteinExistence type="predicted"/>
<organism evidence="1 2">
    <name type="scientific">Auriscalpium vulgare</name>
    <dbReference type="NCBI Taxonomy" id="40419"/>
    <lineage>
        <taxon>Eukaryota</taxon>
        <taxon>Fungi</taxon>
        <taxon>Dikarya</taxon>
        <taxon>Basidiomycota</taxon>
        <taxon>Agaricomycotina</taxon>
        <taxon>Agaricomycetes</taxon>
        <taxon>Russulales</taxon>
        <taxon>Auriscalpiaceae</taxon>
        <taxon>Auriscalpium</taxon>
    </lineage>
</organism>
<keyword evidence="2" id="KW-1185">Reference proteome</keyword>
<gene>
    <name evidence="1" type="ORF">FA95DRAFT_147329</name>
</gene>
<name>A0ACB8S7W6_9AGAM</name>
<reference evidence="1" key="1">
    <citation type="submission" date="2021-02" db="EMBL/GenBank/DDBJ databases">
        <authorList>
            <consortium name="DOE Joint Genome Institute"/>
            <person name="Ahrendt S."/>
            <person name="Looney B.P."/>
            <person name="Miyauchi S."/>
            <person name="Morin E."/>
            <person name="Drula E."/>
            <person name="Courty P.E."/>
            <person name="Chicoki N."/>
            <person name="Fauchery L."/>
            <person name="Kohler A."/>
            <person name="Kuo A."/>
            <person name="Labutti K."/>
            <person name="Pangilinan J."/>
            <person name="Lipzen A."/>
            <person name="Riley R."/>
            <person name="Andreopoulos W."/>
            <person name="He G."/>
            <person name="Johnson J."/>
            <person name="Barry K.W."/>
            <person name="Grigoriev I.V."/>
            <person name="Nagy L."/>
            <person name="Hibbett D."/>
            <person name="Henrissat B."/>
            <person name="Matheny P.B."/>
            <person name="Labbe J."/>
            <person name="Martin F."/>
        </authorList>
    </citation>
    <scope>NUCLEOTIDE SEQUENCE</scope>
    <source>
        <strain evidence="1">FP105234-sp</strain>
    </source>
</reference>
<comment type="caution">
    <text evidence="1">The sequence shown here is derived from an EMBL/GenBank/DDBJ whole genome shotgun (WGS) entry which is preliminary data.</text>
</comment>